<evidence type="ECO:0000313" key="11">
    <source>
        <dbReference type="EMBL" id="EQB13885.1"/>
    </source>
</evidence>
<keyword evidence="7 8" id="KW-0233">DNA recombination</keyword>
<evidence type="ECO:0000256" key="5">
    <source>
        <dbReference type="ARBA" id="ARBA00023125"/>
    </source>
</evidence>
<dbReference type="InterPro" id="IPR010992">
    <property type="entry name" value="IHF-like_DNA-bd_dom_sf"/>
</dbReference>
<dbReference type="PANTHER" id="PTHR33175:SF2">
    <property type="entry name" value="INTEGRATION HOST FACTOR SUBUNIT ALPHA"/>
    <property type="match status" value="1"/>
</dbReference>
<reference evidence="11 12" key="1">
    <citation type="journal article" date="2013" name="Genome Announc.">
        <title>Genome Sequence of Novosphingobium lindaniclasticum LE124T, Isolated from a Hexachlorocyclohexane Dumpsite.</title>
        <authorList>
            <person name="Saxena A."/>
            <person name="Nayyar N."/>
            <person name="Sangwan N."/>
            <person name="Kumari R."/>
            <person name="Khurana J.P."/>
            <person name="Lal R."/>
        </authorList>
    </citation>
    <scope>NUCLEOTIDE SEQUENCE [LARGE SCALE GENOMIC DNA]</scope>
    <source>
        <strain evidence="11 12">LE124</strain>
    </source>
</reference>
<dbReference type="InterPro" id="IPR005684">
    <property type="entry name" value="IHF_alpha"/>
</dbReference>
<dbReference type="GO" id="GO:0006310">
    <property type="term" value="P:DNA recombination"/>
    <property type="evidence" value="ECO:0007669"/>
    <property type="project" value="UniProtKB-UniRule"/>
</dbReference>
<accession>T0IQ00</accession>
<comment type="similarity">
    <text evidence="1 8 9">Belongs to the bacterial histone-like protein family.</text>
</comment>
<dbReference type="PROSITE" id="PS00045">
    <property type="entry name" value="HISTONE_LIKE"/>
    <property type="match status" value="1"/>
</dbReference>
<dbReference type="CDD" id="cd13835">
    <property type="entry name" value="IHF_A"/>
    <property type="match status" value="1"/>
</dbReference>
<evidence type="ECO:0000256" key="2">
    <source>
        <dbReference type="ARBA" id="ARBA00018329"/>
    </source>
</evidence>
<evidence type="ECO:0000313" key="12">
    <source>
        <dbReference type="Proteomes" id="UP000015527"/>
    </source>
</evidence>
<dbReference type="GO" id="GO:0009893">
    <property type="term" value="P:positive regulation of metabolic process"/>
    <property type="evidence" value="ECO:0007669"/>
    <property type="project" value="UniProtKB-ARBA"/>
</dbReference>
<gene>
    <name evidence="8" type="primary">ihfA</name>
    <name evidence="8" type="synonym">himA</name>
    <name evidence="11" type="ORF">L284_13205</name>
</gene>
<organism evidence="11 12">
    <name type="scientific">Novosphingobium lindaniclasticum LE124</name>
    <dbReference type="NCBI Taxonomy" id="1096930"/>
    <lineage>
        <taxon>Bacteria</taxon>
        <taxon>Pseudomonadati</taxon>
        <taxon>Pseudomonadota</taxon>
        <taxon>Alphaproteobacteria</taxon>
        <taxon>Sphingomonadales</taxon>
        <taxon>Sphingomonadaceae</taxon>
        <taxon>Novosphingobium</taxon>
    </lineage>
</organism>
<evidence type="ECO:0000256" key="4">
    <source>
        <dbReference type="ARBA" id="ARBA00023015"/>
    </source>
</evidence>
<protein>
    <recommendedName>
        <fullName evidence="2 8">Integration host factor subunit alpha</fullName>
        <shortName evidence="8">IHF-alpha</shortName>
    </recommendedName>
</protein>
<evidence type="ECO:0000256" key="3">
    <source>
        <dbReference type="ARBA" id="ARBA00022845"/>
    </source>
</evidence>
<keyword evidence="5 8" id="KW-0238">DNA-binding</keyword>
<keyword evidence="3 8" id="KW-0810">Translation regulation</keyword>
<sequence>MNRCRGALLFPHFFLILSGGLSHGGDAGLMRSTDTLTRAEIAEAIHRKLGLSRSESLAMVETILQHMSDALSQGENVKISGFGTFLLRDKGERIGRNPKTGVEVPITPRRVMTFRASQMLKDRITD</sequence>
<dbReference type="GO" id="GO:0006355">
    <property type="term" value="P:regulation of DNA-templated transcription"/>
    <property type="evidence" value="ECO:0007669"/>
    <property type="project" value="UniProtKB-UniRule"/>
</dbReference>
<dbReference type="GO" id="GO:0030527">
    <property type="term" value="F:structural constituent of chromatin"/>
    <property type="evidence" value="ECO:0007669"/>
    <property type="project" value="InterPro"/>
</dbReference>
<dbReference type="SUPFAM" id="SSF47729">
    <property type="entry name" value="IHF-like DNA-binding proteins"/>
    <property type="match status" value="1"/>
</dbReference>
<dbReference type="PATRIC" id="fig|1096930.3.peg.2632"/>
<evidence type="ECO:0000256" key="7">
    <source>
        <dbReference type="ARBA" id="ARBA00023172"/>
    </source>
</evidence>
<evidence type="ECO:0000256" key="10">
    <source>
        <dbReference type="RuleBase" id="RU004485"/>
    </source>
</evidence>
<evidence type="ECO:0000256" key="6">
    <source>
        <dbReference type="ARBA" id="ARBA00023163"/>
    </source>
</evidence>
<comment type="subunit">
    <text evidence="8 10">Heterodimer of an alpha and a beta chain.</text>
</comment>
<dbReference type="NCBIfam" id="TIGR00987">
    <property type="entry name" value="himA"/>
    <property type="match status" value="1"/>
</dbReference>
<evidence type="ECO:0000256" key="1">
    <source>
        <dbReference type="ARBA" id="ARBA00010529"/>
    </source>
</evidence>
<dbReference type="EMBL" id="ATHL01000083">
    <property type="protein sequence ID" value="EQB13885.1"/>
    <property type="molecule type" value="Genomic_DNA"/>
</dbReference>
<comment type="caution">
    <text evidence="11">The sequence shown here is derived from an EMBL/GenBank/DDBJ whole genome shotgun (WGS) entry which is preliminary data.</text>
</comment>
<dbReference type="Pfam" id="PF00216">
    <property type="entry name" value="Bac_DNA_binding"/>
    <property type="match status" value="1"/>
</dbReference>
<dbReference type="eggNOG" id="COG0776">
    <property type="taxonomic scope" value="Bacteria"/>
</dbReference>
<evidence type="ECO:0000256" key="8">
    <source>
        <dbReference type="HAMAP-Rule" id="MF_00380"/>
    </source>
</evidence>
<dbReference type="SMART" id="SM00411">
    <property type="entry name" value="BHL"/>
    <property type="match status" value="1"/>
</dbReference>
<dbReference type="Gene3D" id="4.10.520.10">
    <property type="entry name" value="IHF-like DNA-binding proteins"/>
    <property type="match status" value="1"/>
</dbReference>
<evidence type="ECO:0000256" key="9">
    <source>
        <dbReference type="RuleBase" id="RU003939"/>
    </source>
</evidence>
<dbReference type="GO" id="GO:0005829">
    <property type="term" value="C:cytosol"/>
    <property type="evidence" value="ECO:0007669"/>
    <property type="project" value="TreeGrafter"/>
</dbReference>
<keyword evidence="4 8" id="KW-0805">Transcription regulation</keyword>
<dbReference type="InterPro" id="IPR000119">
    <property type="entry name" value="Hist_DNA-bd"/>
</dbReference>
<comment type="function">
    <text evidence="8 10">This protein is one of the two subunits of integration host factor, a specific DNA-binding protein that functions in genetic recombination as well as in transcriptional and translational control.</text>
</comment>
<dbReference type="HAMAP" id="MF_00380">
    <property type="entry name" value="IHF_alpha"/>
    <property type="match status" value="1"/>
</dbReference>
<dbReference type="InterPro" id="IPR020816">
    <property type="entry name" value="Histone-like_DNA-bd_CS"/>
</dbReference>
<dbReference type="PANTHER" id="PTHR33175">
    <property type="entry name" value="DNA-BINDING PROTEIN HU"/>
    <property type="match status" value="1"/>
</dbReference>
<keyword evidence="12" id="KW-1185">Reference proteome</keyword>
<dbReference type="GO" id="GO:0006417">
    <property type="term" value="P:regulation of translation"/>
    <property type="evidence" value="ECO:0007669"/>
    <property type="project" value="UniProtKB-UniRule"/>
</dbReference>
<keyword evidence="6 8" id="KW-0804">Transcription</keyword>
<dbReference type="GO" id="GO:0003677">
    <property type="term" value="F:DNA binding"/>
    <property type="evidence" value="ECO:0007669"/>
    <property type="project" value="UniProtKB-UniRule"/>
</dbReference>
<name>T0IQ00_9SPHN</name>
<dbReference type="Proteomes" id="UP000015527">
    <property type="component" value="Unassembled WGS sequence"/>
</dbReference>
<dbReference type="AlphaFoldDB" id="T0IQ00"/>
<dbReference type="PRINTS" id="PR01727">
    <property type="entry name" value="DNABINDINGHU"/>
</dbReference>
<proteinExistence type="inferred from homology"/>
<dbReference type="NCBIfam" id="NF001401">
    <property type="entry name" value="PRK00285.1"/>
    <property type="match status" value="1"/>
</dbReference>